<name>G4QI73_GLANF</name>
<evidence type="ECO:0000313" key="3">
    <source>
        <dbReference type="Proteomes" id="UP000009282"/>
    </source>
</evidence>
<dbReference type="EMBL" id="CP003060">
    <property type="protein sequence ID" value="AEP30687.1"/>
    <property type="molecule type" value="Genomic_DNA"/>
</dbReference>
<organism evidence="2 3">
    <name type="scientific">Glaciecola nitratireducens (strain JCM 12485 / KCTC 12276 / FR1064)</name>
    <dbReference type="NCBI Taxonomy" id="1085623"/>
    <lineage>
        <taxon>Bacteria</taxon>
        <taxon>Pseudomonadati</taxon>
        <taxon>Pseudomonadota</taxon>
        <taxon>Gammaproteobacteria</taxon>
        <taxon>Alteromonadales</taxon>
        <taxon>Alteromonadaceae</taxon>
        <taxon>Brumicola</taxon>
    </lineage>
</organism>
<evidence type="ECO:0000259" key="1">
    <source>
        <dbReference type="Pfam" id="PF09836"/>
    </source>
</evidence>
<dbReference type="Proteomes" id="UP000009282">
    <property type="component" value="Chromosome"/>
</dbReference>
<dbReference type="Pfam" id="PF09836">
    <property type="entry name" value="DUF2063"/>
    <property type="match status" value="1"/>
</dbReference>
<keyword evidence="3" id="KW-1185">Reference proteome</keyword>
<accession>G4QI73</accession>
<dbReference type="KEGG" id="gni:GNIT_2590"/>
<dbReference type="InterPro" id="IPR044922">
    <property type="entry name" value="DUF2063_N_sf"/>
</dbReference>
<dbReference type="OrthoDB" id="4146344at2"/>
<dbReference type="Gene3D" id="1.10.150.690">
    <property type="entry name" value="DUF2063"/>
    <property type="match status" value="1"/>
</dbReference>
<protein>
    <recommendedName>
        <fullName evidence="1">Putative DNA-binding domain-containing protein</fullName>
    </recommendedName>
</protein>
<feature type="domain" description="Putative DNA-binding" evidence="1">
    <location>
        <begin position="30"/>
        <end position="140"/>
    </location>
</feature>
<sequence length="312" mass="34883">MNQDNSNRDSANVNSASINSAIGESANQEYQRQLVAKIFQVEPSRNVEDNPVDADKPKPQNIMTAKASNSPIKTATETALNVYTNNFIENGIRALSITFPTVEGFIGEDSFRMLSRRFLKYETKTSFDWAEYGSSLPVFIADQEALEEYPFLSEVAELDWAIHKAQREPDKTFAAASFALLESGDTSLLRFLPAPGLQVLKFWFPVSDLYRLIHDPSLQSAQGALARQTLLTEIKISISSAINNASPRSLILWRPEYKAQFEYLSEAESDVMQQLVEQASVDEIIDSIGKHNIDLVAWLSKAISNKFIFCVA</sequence>
<proteinExistence type="predicted"/>
<gene>
    <name evidence="2" type="ordered locus">GNIT_2590</name>
</gene>
<evidence type="ECO:0000313" key="2">
    <source>
        <dbReference type="EMBL" id="AEP30687.1"/>
    </source>
</evidence>
<dbReference type="STRING" id="1085623.GNIT_2590"/>
<dbReference type="InterPro" id="IPR018640">
    <property type="entry name" value="DUF2063"/>
</dbReference>
<dbReference type="eggNOG" id="COG3219">
    <property type="taxonomic scope" value="Bacteria"/>
</dbReference>
<reference evidence="2 3" key="1">
    <citation type="journal article" date="2011" name="J. Bacteriol.">
        <title>Complete genome sequence of seawater bacterium Glaciecola nitratireducens FR1064T.</title>
        <authorList>
            <person name="Bian F."/>
            <person name="Qin Q.L."/>
            <person name="Xie B.B."/>
            <person name="Shu Y.L."/>
            <person name="Zhang X.Y."/>
            <person name="Yu Y."/>
            <person name="Chen B."/>
            <person name="Chen X.L."/>
            <person name="Zhou B.C."/>
            <person name="Zhang Y.Z."/>
        </authorList>
    </citation>
    <scope>NUCLEOTIDE SEQUENCE [LARGE SCALE GENOMIC DNA]</scope>
    <source>
        <strain evidence="3">JCM 12485 / KCTC 12276 / FR1064</strain>
    </source>
</reference>
<dbReference type="AlphaFoldDB" id="G4QI73"/>
<dbReference type="RefSeq" id="WP_014109560.1">
    <property type="nucleotide sequence ID" value="NC_016041.1"/>
</dbReference>
<dbReference type="HOGENOM" id="CLU_890710_0_0_6"/>